<proteinExistence type="predicted"/>
<evidence type="ECO:0000256" key="6">
    <source>
        <dbReference type="ARBA" id="ARBA00023136"/>
    </source>
</evidence>
<evidence type="ECO:0000256" key="4">
    <source>
        <dbReference type="ARBA" id="ARBA00023018"/>
    </source>
</evidence>
<evidence type="ECO:0000256" key="3">
    <source>
        <dbReference type="ARBA" id="ARBA00022692"/>
    </source>
</evidence>
<dbReference type="InterPro" id="IPR006202">
    <property type="entry name" value="Neur_chan_lig-bd"/>
</dbReference>
<accession>A0ABD3TZE7</accession>
<gene>
    <name evidence="13" type="ORF">ACJMK2_020203</name>
</gene>
<evidence type="ECO:0000313" key="14">
    <source>
        <dbReference type="Proteomes" id="UP001634394"/>
    </source>
</evidence>
<keyword evidence="11" id="KW-0732">Signal</keyword>
<evidence type="ECO:0000256" key="5">
    <source>
        <dbReference type="ARBA" id="ARBA00023065"/>
    </source>
</evidence>
<dbReference type="GO" id="GO:0097060">
    <property type="term" value="C:synaptic membrane"/>
    <property type="evidence" value="ECO:0007669"/>
    <property type="project" value="UniProtKB-SubCell"/>
</dbReference>
<evidence type="ECO:0000256" key="7">
    <source>
        <dbReference type="ARBA" id="ARBA00023170"/>
    </source>
</evidence>
<keyword evidence="5" id="KW-0406">Ion transport</keyword>
<keyword evidence="3" id="KW-0812">Transmembrane</keyword>
<dbReference type="SUPFAM" id="SSF63712">
    <property type="entry name" value="Nicotinic receptor ligand binding domain-like"/>
    <property type="match status" value="1"/>
</dbReference>
<keyword evidence="1" id="KW-0813">Transport</keyword>
<comment type="subcellular location">
    <subcellularLocation>
        <location evidence="10">Synaptic cell membrane</location>
        <topology evidence="10">Multi-pass membrane protein</topology>
    </subcellularLocation>
</comment>
<dbReference type="PANTHER" id="PTHR18945">
    <property type="entry name" value="NEUROTRANSMITTER GATED ION CHANNEL"/>
    <property type="match status" value="1"/>
</dbReference>
<dbReference type="PRINTS" id="PR00254">
    <property type="entry name" value="NICOTINICR"/>
</dbReference>
<dbReference type="Pfam" id="PF02931">
    <property type="entry name" value="Neur_chan_LBD"/>
    <property type="match status" value="1"/>
</dbReference>
<sequence length="242" mass="27588">MKMSLIYMVLLTAIIRTCEGARSRERLTKTLLDNYVKSVKPEPSNGSSFNVTMGLTLVNLDDVDDDTKVIRTHSYIDQTWIDERLAWEPSDYDDVRVLHMHADSIWVPDIVLFNNAGDDFKPMIDMTVVVDNDGTVNYVPPYHLKSFCETEKQPTVFFNEFSLPSYSELVCKLKLGSWTYNGYEMSLAIRSSQIDMSGFRLSAADKFQVKGTSVQIDRMFYACCPEPYETATFTIILSNSSK</sequence>
<dbReference type="InterPro" id="IPR006201">
    <property type="entry name" value="Neur_channel"/>
</dbReference>
<dbReference type="EMBL" id="JBJQND010000017">
    <property type="protein sequence ID" value="KAL3842160.1"/>
    <property type="molecule type" value="Genomic_DNA"/>
</dbReference>
<keyword evidence="14" id="KW-1185">Reference proteome</keyword>
<feature type="signal peptide" evidence="11">
    <location>
        <begin position="1"/>
        <end position="20"/>
    </location>
</feature>
<keyword evidence="4" id="KW-0770">Synapse</keyword>
<dbReference type="AlphaFoldDB" id="A0ABD3TZE7"/>
<keyword evidence="7" id="KW-0675">Receptor</keyword>
<evidence type="ECO:0000256" key="1">
    <source>
        <dbReference type="ARBA" id="ARBA00022448"/>
    </source>
</evidence>
<keyword evidence="9" id="KW-0407">Ion channel</keyword>
<reference evidence="13 14" key="1">
    <citation type="submission" date="2024-11" db="EMBL/GenBank/DDBJ databases">
        <title>Chromosome-level genome assembly of the freshwater bivalve Anodonta woodiana.</title>
        <authorList>
            <person name="Chen X."/>
        </authorList>
    </citation>
    <scope>NUCLEOTIDE SEQUENCE [LARGE SCALE GENOMIC DNA]</scope>
    <source>
        <strain evidence="13">MN2024</strain>
        <tissue evidence="13">Gills</tissue>
    </source>
</reference>
<dbReference type="InterPro" id="IPR036734">
    <property type="entry name" value="Neur_chan_lig-bd_sf"/>
</dbReference>
<comment type="caution">
    <text evidence="13">The sequence shown here is derived from an EMBL/GenBank/DDBJ whole genome shotgun (WGS) entry which is preliminary data.</text>
</comment>
<name>A0ABD3TZE7_SINWO</name>
<dbReference type="FunFam" id="2.70.170.10:FF:000028">
    <property type="entry name" value="AcetylCholine Receptor"/>
    <property type="match status" value="1"/>
</dbReference>
<keyword evidence="6" id="KW-0472">Membrane</keyword>
<keyword evidence="8" id="KW-1071">Ligand-gated ion channel</keyword>
<evidence type="ECO:0000313" key="13">
    <source>
        <dbReference type="EMBL" id="KAL3842160.1"/>
    </source>
</evidence>
<dbReference type="Proteomes" id="UP001634394">
    <property type="component" value="Unassembled WGS sequence"/>
</dbReference>
<evidence type="ECO:0000256" key="2">
    <source>
        <dbReference type="ARBA" id="ARBA00022475"/>
    </source>
</evidence>
<dbReference type="GO" id="GO:0034220">
    <property type="term" value="P:monoatomic ion transmembrane transport"/>
    <property type="evidence" value="ECO:0007669"/>
    <property type="project" value="UniProtKB-KW"/>
</dbReference>
<dbReference type="InterPro" id="IPR002394">
    <property type="entry name" value="Nicotinic_acetylcholine_rcpt"/>
</dbReference>
<feature type="chain" id="PRO_5044877537" description="Neurotransmitter-gated ion-channel ligand-binding domain-containing protein" evidence="11">
    <location>
        <begin position="21"/>
        <end position="242"/>
    </location>
</feature>
<evidence type="ECO:0000256" key="8">
    <source>
        <dbReference type="ARBA" id="ARBA00023286"/>
    </source>
</evidence>
<evidence type="ECO:0000256" key="11">
    <source>
        <dbReference type="SAM" id="SignalP"/>
    </source>
</evidence>
<evidence type="ECO:0000256" key="10">
    <source>
        <dbReference type="ARBA" id="ARBA00034099"/>
    </source>
</evidence>
<evidence type="ECO:0000259" key="12">
    <source>
        <dbReference type="Pfam" id="PF02931"/>
    </source>
</evidence>
<dbReference type="Gene3D" id="2.70.170.10">
    <property type="entry name" value="Neurotransmitter-gated ion-channel ligand-binding domain"/>
    <property type="match status" value="1"/>
</dbReference>
<protein>
    <recommendedName>
        <fullName evidence="12">Neurotransmitter-gated ion-channel ligand-binding domain-containing protein</fullName>
    </recommendedName>
</protein>
<feature type="domain" description="Neurotransmitter-gated ion-channel ligand-binding" evidence="12">
    <location>
        <begin position="25"/>
        <end position="237"/>
    </location>
</feature>
<evidence type="ECO:0000256" key="9">
    <source>
        <dbReference type="ARBA" id="ARBA00023303"/>
    </source>
</evidence>
<keyword evidence="2" id="KW-1003">Cell membrane</keyword>
<organism evidence="13 14">
    <name type="scientific">Sinanodonta woodiana</name>
    <name type="common">Chinese pond mussel</name>
    <name type="synonym">Anodonta woodiana</name>
    <dbReference type="NCBI Taxonomy" id="1069815"/>
    <lineage>
        <taxon>Eukaryota</taxon>
        <taxon>Metazoa</taxon>
        <taxon>Spiralia</taxon>
        <taxon>Lophotrochozoa</taxon>
        <taxon>Mollusca</taxon>
        <taxon>Bivalvia</taxon>
        <taxon>Autobranchia</taxon>
        <taxon>Heteroconchia</taxon>
        <taxon>Palaeoheterodonta</taxon>
        <taxon>Unionida</taxon>
        <taxon>Unionoidea</taxon>
        <taxon>Unionidae</taxon>
        <taxon>Unioninae</taxon>
        <taxon>Sinanodonta</taxon>
    </lineage>
</organism>